<feature type="non-terminal residue" evidence="1">
    <location>
        <position position="290"/>
    </location>
</feature>
<reference evidence="1" key="1">
    <citation type="submission" date="2021-06" db="EMBL/GenBank/DDBJ databases">
        <authorList>
            <person name="Kallberg Y."/>
            <person name="Tangrot J."/>
            <person name="Rosling A."/>
        </authorList>
    </citation>
    <scope>NUCLEOTIDE SEQUENCE</scope>
    <source>
        <strain evidence="1">AU212A</strain>
    </source>
</reference>
<evidence type="ECO:0000313" key="2">
    <source>
        <dbReference type="Proteomes" id="UP000789860"/>
    </source>
</evidence>
<keyword evidence="2" id="KW-1185">Reference proteome</keyword>
<proteinExistence type="predicted"/>
<accession>A0ACA9MYU1</accession>
<protein>
    <submittedName>
        <fullName evidence="1">2931_t:CDS:1</fullName>
    </submittedName>
</protein>
<dbReference type="Proteomes" id="UP000789860">
    <property type="component" value="Unassembled WGS sequence"/>
</dbReference>
<sequence>ECKKDTRILIEKRTVIRLLIGYAYAVKNYLREEEGEDFKDEVKPFISNIKSDLPGFKHLTGESQKTEGNVTKFLDIFSVSNKKKPHQREHINNYNLPLEISLYISDYITTQFRLKRIGVPLSNNLIVNVNLLTDCLSSFERILSTPIPLAYSIHLSQTVWIYCLSLPFQLVGLTGWSNIVIVFLATFILLGIERIAAEIENPFGTDPNDLNLDLFCKTLEEEIKKITSQKNPPNVNDWVFNEENHPFGSQEIDALHAKDLPFERIDSLSKKIDIDTKSVNEDKVSIDIDN</sequence>
<gene>
    <name evidence="1" type="ORF">SCALOS_LOCUS7391</name>
</gene>
<comment type="caution">
    <text evidence="1">The sequence shown here is derived from an EMBL/GenBank/DDBJ whole genome shotgun (WGS) entry which is preliminary data.</text>
</comment>
<name>A0ACA9MYU1_9GLOM</name>
<evidence type="ECO:0000313" key="1">
    <source>
        <dbReference type="EMBL" id="CAG8613772.1"/>
    </source>
</evidence>
<feature type="non-terminal residue" evidence="1">
    <location>
        <position position="1"/>
    </location>
</feature>
<dbReference type="EMBL" id="CAJVPM010016387">
    <property type="protein sequence ID" value="CAG8613772.1"/>
    <property type="molecule type" value="Genomic_DNA"/>
</dbReference>
<organism evidence="1 2">
    <name type="scientific">Scutellospora calospora</name>
    <dbReference type="NCBI Taxonomy" id="85575"/>
    <lineage>
        <taxon>Eukaryota</taxon>
        <taxon>Fungi</taxon>
        <taxon>Fungi incertae sedis</taxon>
        <taxon>Mucoromycota</taxon>
        <taxon>Glomeromycotina</taxon>
        <taxon>Glomeromycetes</taxon>
        <taxon>Diversisporales</taxon>
        <taxon>Gigasporaceae</taxon>
        <taxon>Scutellospora</taxon>
    </lineage>
</organism>